<dbReference type="EMBL" id="FLRA01000023">
    <property type="protein sequence ID" value="SBT18788.1"/>
    <property type="molecule type" value="Genomic_DNA"/>
</dbReference>
<dbReference type="InterPro" id="IPR009057">
    <property type="entry name" value="Homeodomain-like_sf"/>
</dbReference>
<evidence type="ECO:0000313" key="6">
    <source>
        <dbReference type="Proteomes" id="UP000092840"/>
    </source>
</evidence>
<feature type="domain" description="HTH tetR-type" evidence="3">
    <location>
        <begin position="8"/>
        <end position="68"/>
    </location>
</feature>
<evidence type="ECO:0000256" key="2">
    <source>
        <dbReference type="PROSITE-ProRule" id="PRU00335"/>
    </source>
</evidence>
<dbReference type="PANTHER" id="PTHR43479">
    <property type="entry name" value="ACREF/ENVCD OPERON REPRESSOR-RELATED"/>
    <property type="match status" value="1"/>
</dbReference>
<reference evidence="5 6" key="1">
    <citation type="submission" date="2016-06" db="EMBL/GenBank/DDBJ databases">
        <authorList>
            <person name="Rodrigo-Torres L."/>
            <person name="Arahal D.R."/>
        </authorList>
    </citation>
    <scope>NUCLEOTIDE SEQUENCE [LARGE SCALE GENOMIC DNA]</scope>
    <source>
        <strain evidence="5 6">CECT 5116</strain>
    </source>
</reference>
<dbReference type="SUPFAM" id="SSF46689">
    <property type="entry name" value="Homeodomain-like"/>
    <property type="match status" value="1"/>
</dbReference>
<dbReference type="Gene3D" id="1.10.357.10">
    <property type="entry name" value="Tetracycline Repressor, domain 2"/>
    <property type="match status" value="1"/>
</dbReference>
<proteinExistence type="predicted"/>
<dbReference type="PANTHER" id="PTHR43479:SF11">
    <property type="entry name" value="ACREF_ENVCD OPERON REPRESSOR-RELATED"/>
    <property type="match status" value="1"/>
</dbReference>
<evidence type="ECO:0000259" key="3">
    <source>
        <dbReference type="PROSITE" id="PS50977"/>
    </source>
</evidence>
<dbReference type="Proteomes" id="UP000092840">
    <property type="component" value="Unassembled WGS sequence"/>
</dbReference>
<evidence type="ECO:0000313" key="4">
    <source>
        <dbReference type="EMBL" id="SBT18788.1"/>
    </source>
</evidence>
<gene>
    <name evidence="4" type="ORF">MGA5115_02938</name>
    <name evidence="5" type="ORF">MGA5116_02342</name>
</gene>
<dbReference type="RefSeq" id="WP_067037851.1">
    <property type="nucleotide sequence ID" value="NZ_FLRA01000023.1"/>
</dbReference>
<dbReference type="AlphaFoldDB" id="A0A1C3JU71"/>
<feature type="DNA-binding region" description="H-T-H motif" evidence="2">
    <location>
        <begin position="31"/>
        <end position="50"/>
    </location>
</feature>
<dbReference type="InterPro" id="IPR050624">
    <property type="entry name" value="HTH-type_Tx_Regulator"/>
</dbReference>
<evidence type="ECO:0000313" key="7">
    <source>
        <dbReference type="Proteomes" id="UP000092871"/>
    </source>
</evidence>
<dbReference type="EMBL" id="FLRB01000013">
    <property type="protein sequence ID" value="SBT21743.1"/>
    <property type="molecule type" value="Genomic_DNA"/>
</dbReference>
<name>A0A1C3JU71_9GAMM</name>
<reference evidence="4 7" key="2">
    <citation type="submission" date="2016-06" db="EMBL/GenBank/DDBJ databases">
        <authorList>
            <person name="Kjaerup R.B."/>
            <person name="Dalgaard T.S."/>
            <person name="Juul-Madsen H.R."/>
        </authorList>
    </citation>
    <scope>NUCLEOTIDE SEQUENCE [LARGE SCALE GENOMIC DNA]</scope>
    <source>
        <strain evidence="4 7">CECT 5115</strain>
    </source>
</reference>
<dbReference type="Proteomes" id="UP000092871">
    <property type="component" value="Unassembled WGS sequence"/>
</dbReference>
<evidence type="ECO:0000256" key="1">
    <source>
        <dbReference type="ARBA" id="ARBA00023125"/>
    </source>
</evidence>
<dbReference type="GO" id="GO:0003677">
    <property type="term" value="F:DNA binding"/>
    <property type="evidence" value="ECO:0007669"/>
    <property type="project" value="UniProtKB-UniRule"/>
</dbReference>
<protein>
    <submittedName>
        <fullName evidence="4">Bacterial regulatory proteins, tetR family</fullName>
    </submittedName>
</protein>
<keyword evidence="6" id="KW-1185">Reference proteome</keyword>
<dbReference type="PROSITE" id="PS50977">
    <property type="entry name" value="HTH_TETR_2"/>
    <property type="match status" value="1"/>
</dbReference>
<dbReference type="Pfam" id="PF00440">
    <property type="entry name" value="TetR_N"/>
    <property type="match status" value="1"/>
</dbReference>
<accession>A0A1C3JU71</accession>
<organism evidence="4 7">
    <name type="scientific">Marinomonas gallaica</name>
    <dbReference type="NCBI Taxonomy" id="1806667"/>
    <lineage>
        <taxon>Bacteria</taxon>
        <taxon>Pseudomonadati</taxon>
        <taxon>Pseudomonadota</taxon>
        <taxon>Gammaproteobacteria</taxon>
        <taxon>Oceanospirillales</taxon>
        <taxon>Oceanospirillaceae</taxon>
        <taxon>Marinomonas</taxon>
    </lineage>
</organism>
<dbReference type="InterPro" id="IPR001647">
    <property type="entry name" value="HTH_TetR"/>
</dbReference>
<sequence>MALAPKRVLTQDRLRSAVQELLLETDWSEITVQHVAASAGVSIGTFYNYYDSKDEALADVRACLSLMIIKDINSLIYTQASIEFRISLLIKYFVNILNAKPEWANYFFKADGFSERLEGGLVSLLEPMVLEGSMSHRRHNNPKLTASFIENGVFPLLKEYHASRKTLPEQEATQIVVLALSSMGISGDELLHAGNLVCPVTPLASLPQSILELEKTQAGYV</sequence>
<dbReference type="OrthoDB" id="9809772at2"/>
<keyword evidence="1 2" id="KW-0238">DNA-binding</keyword>
<evidence type="ECO:0000313" key="5">
    <source>
        <dbReference type="EMBL" id="SBT21743.1"/>
    </source>
</evidence>